<dbReference type="Proteomes" id="UP000694845">
    <property type="component" value="Unplaced"/>
</dbReference>
<dbReference type="FunFam" id="1.10.287.2720:FF:000001">
    <property type="entry name" value="Oxysterol-binding OBPalpha"/>
    <property type="match status" value="1"/>
</dbReference>
<dbReference type="AlphaFoldDB" id="A0A8B7YA01"/>
<evidence type="ECO:0000256" key="3">
    <source>
        <dbReference type="ARBA" id="ARBA00022553"/>
    </source>
</evidence>
<evidence type="ECO:0000256" key="1">
    <source>
        <dbReference type="ARBA" id="ARBA00008842"/>
    </source>
</evidence>
<dbReference type="CDD" id="cd13290">
    <property type="entry name" value="PH_ORP9"/>
    <property type="match status" value="1"/>
</dbReference>
<evidence type="ECO:0000256" key="7">
    <source>
        <dbReference type="ARBA" id="ARBA00055284"/>
    </source>
</evidence>
<keyword evidence="10" id="KW-0175">Coiled coil</keyword>
<feature type="domain" description="PH" evidence="12">
    <location>
        <begin position="7"/>
        <end position="104"/>
    </location>
</feature>
<evidence type="ECO:0000256" key="11">
    <source>
        <dbReference type="SAM" id="MobiDB-lite"/>
    </source>
</evidence>
<evidence type="ECO:0000313" key="14">
    <source>
        <dbReference type="RefSeq" id="XP_022089200.1"/>
    </source>
</evidence>
<proteinExistence type="inferred from homology"/>
<dbReference type="GO" id="GO:0032934">
    <property type="term" value="F:sterol binding"/>
    <property type="evidence" value="ECO:0007669"/>
    <property type="project" value="TreeGrafter"/>
</dbReference>
<comment type="function">
    <text evidence="7">Interacts with OSBPL11 to function as lipid transfer proteins. Together they form a heterodimer that localizes at the ER-trans-Golgi membrane contact sites, and exchanges phosphatidylserine (1,2-diacyl-sn-glycero-3-phospho-L-serine, PS) for phosphatidylinositol-4-phosphate (1,2-diacyl-sn-glycero-3-phospho-(1D-myo-inositol 4-phosphate), PI(4)P) between the two organelles, a step that is critical for sphingomyelin synthesis in the Golgi complex.</text>
</comment>
<evidence type="ECO:0000313" key="13">
    <source>
        <dbReference type="Proteomes" id="UP000694845"/>
    </source>
</evidence>
<dbReference type="FunFam" id="2.40.160.120:FF:000002">
    <property type="entry name" value="Oxysterol-binding protein"/>
    <property type="match status" value="1"/>
</dbReference>
<keyword evidence="4 9" id="KW-0445">Lipid transport</keyword>
<dbReference type="GO" id="GO:0016020">
    <property type="term" value="C:membrane"/>
    <property type="evidence" value="ECO:0007669"/>
    <property type="project" value="TreeGrafter"/>
</dbReference>
<keyword evidence="3" id="KW-0597">Phosphoprotein</keyword>
<evidence type="ECO:0000259" key="12">
    <source>
        <dbReference type="PROSITE" id="PS50003"/>
    </source>
</evidence>
<dbReference type="Gene3D" id="1.10.287.2720">
    <property type="match status" value="1"/>
</dbReference>
<dbReference type="Gene3D" id="2.40.160.120">
    <property type="match status" value="1"/>
</dbReference>
<dbReference type="Gene3D" id="2.30.29.30">
    <property type="entry name" value="Pleckstrin-homology domain (PH domain)/Phosphotyrosine-binding domain (PTB)"/>
    <property type="match status" value="1"/>
</dbReference>
<dbReference type="Pfam" id="PF01237">
    <property type="entry name" value="Oxysterol_BP"/>
    <property type="match status" value="2"/>
</dbReference>
<name>A0A8B7YA01_ACAPL</name>
<dbReference type="GO" id="GO:0005794">
    <property type="term" value="C:Golgi apparatus"/>
    <property type="evidence" value="ECO:0007669"/>
    <property type="project" value="TreeGrafter"/>
</dbReference>
<dbReference type="CTD" id="114883"/>
<organism evidence="13 14">
    <name type="scientific">Acanthaster planci</name>
    <name type="common">Crown-of-thorns starfish</name>
    <dbReference type="NCBI Taxonomy" id="133434"/>
    <lineage>
        <taxon>Eukaryota</taxon>
        <taxon>Metazoa</taxon>
        <taxon>Echinodermata</taxon>
        <taxon>Eleutherozoa</taxon>
        <taxon>Asterozoa</taxon>
        <taxon>Asteroidea</taxon>
        <taxon>Valvatacea</taxon>
        <taxon>Valvatida</taxon>
        <taxon>Acanthasteridae</taxon>
        <taxon>Acanthaster</taxon>
    </lineage>
</organism>
<feature type="compositionally biased region" description="Basic and acidic residues" evidence="11">
    <location>
        <begin position="675"/>
        <end position="697"/>
    </location>
</feature>
<dbReference type="PANTHER" id="PTHR10972:SF200">
    <property type="entry name" value="OXYSTEROL-BINDING PROTEIN-RELATED PROTEIN 9"/>
    <property type="match status" value="1"/>
</dbReference>
<keyword evidence="2 9" id="KW-0813">Transport</keyword>
<dbReference type="PROSITE" id="PS50003">
    <property type="entry name" value="PH_DOMAIN"/>
    <property type="match status" value="1"/>
</dbReference>
<gene>
    <name evidence="14" type="primary">LOC110978483</name>
</gene>
<dbReference type="PROSITE" id="PS01013">
    <property type="entry name" value="OSBP"/>
    <property type="match status" value="1"/>
</dbReference>
<evidence type="ECO:0000256" key="5">
    <source>
        <dbReference type="ARBA" id="ARBA00023121"/>
    </source>
</evidence>
<dbReference type="InterPro" id="IPR000648">
    <property type="entry name" value="Oxysterol-bd"/>
</dbReference>
<keyword evidence="5" id="KW-0446">Lipid-binding</keyword>
<dbReference type="KEGG" id="aplc:110978483"/>
<comment type="similarity">
    <text evidence="1 8">Belongs to the OSBP family.</text>
</comment>
<dbReference type="SMART" id="SM00233">
    <property type="entry name" value="PH"/>
    <property type="match status" value="1"/>
</dbReference>
<dbReference type="SUPFAM" id="SSF50729">
    <property type="entry name" value="PH domain-like"/>
    <property type="match status" value="1"/>
</dbReference>
<sequence length="796" mass="90340">MSAFSSKTSMEGPLSKWTNVMKGWQYRWFVLDYQTGLLSYYVSKEKMMRGSRRGCVRLRGALIGIDDQDDSTFTITCDQKTFHFQAQHADERVQWVTALEETILKHSQPARFGSKSRPRPKPTVQDFDRKLAESDAYLQILIDQVTAFEERIEKLDDEAERQKYEQLRTQAKAMIESVKQAIVLLQLAKSTIIWPVKAPKNTVNPVNGLLANEIDATHPDNQNHEPLDNQVPLETQVSTHEVESTPVSSSSVELATECFEENNASVPSTPPLPTQVIPRTEHIPALSYSSSDDEDFYDADEFPDLDLGPPQGRPPIEVEDEEEAEQGQEFRPHEHQPSMYEEESEEEMLDCESHGSVISHLLSQVRLGMDLTKVVLPTFILERRSLLEMYADFLAHPELFANISDLDSPKDRMVQVVKWFMTAFHAGRNSSVAKKPYNPILGETMRCWWDLGPENGKIDGSEEQVTDGPVPWATKDQVTFIAEQVSHHPPISAFYAEHYNKQMSINAHIWTKSKFLGLSIGVENVGQACVSDLKHEEEYIMTFPNGYGRSILTVPWFEMGGKCIISCAKTGFTGTITFLTKPFYGGKRHRVTGEVAHVSDRKPFMTITGEWNGVLTAKHANGETEAFADTTTMKVNKKRIMPVEKQGEYESKRLWKDVTHYLKTHNIDKATASKHFLEERQRREAKERKEKGEKWQTKFFHEDGESWIFDNPLEKRIKAAQEDAGRKQQQQRPQPQIPLPVQQQQQQQQQPPPALPSASTDLTNSHIPGVHGDGPAGNKTTAATRTANQELMDFLS</sequence>
<feature type="compositionally biased region" description="Acidic residues" evidence="11">
    <location>
        <begin position="291"/>
        <end position="304"/>
    </location>
</feature>
<dbReference type="RefSeq" id="XP_022089200.1">
    <property type="nucleotide sequence ID" value="XM_022233508.1"/>
</dbReference>
<dbReference type="FunFam" id="3.30.70.3490:FF:000001">
    <property type="entry name" value="Oxysterol-binding protein"/>
    <property type="match status" value="1"/>
</dbReference>
<comment type="catalytic activity">
    <reaction evidence="6">
        <text>a 1,2-diacyl-sn-glycero-3-phospho-(1D-myo-inositol 4-phosphate)(out) + a 1,2-diacyl-sn-glycero-3-phospho-L-serine(in) = a 1,2-diacyl-sn-glycero-3-phospho-(1D-myo-inositol 4-phosphate)(in) + a 1,2-diacyl-sn-glycero-3-phospho-L-serine(out)</text>
        <dbReference type="Rhea" id="RHEA:81667"/>
        <dbReference type="ChEBI" id="CHEBI:57262"/>
        <dbReference type="ChEBI" id="CHEBI:58178"/>
    </reaction>
</comment>
<protein>
    <recommendedName>
        <fullName evidence="9">Oxysterol-binding protein</fullName>
    </recommendedName>
</protein>
<keyword evidence="13" id="KW-1185">Reference proteome</keyword>
<evidence type="ECO:0000256" key="8">
    <source>
        <dbReference type="RuleBase" id="RU003844"/>
    </source>
</evidence>
<feature type="region of interest" description="Disordered" evidence="11">
    <location>
        <begin position="673"/>
        <end position="697"/>
    </location>
</feature>
<feature type="region of interest" description="Disordered" evidence="11">
    <location>
        <begin position="287"/>
        <end position="343"/>
    </location>
</feature>
<dbReference type="Pfam" id="PF00169">
    <property type="entry name" value="PH"/>
    <property type="match status" value="1"/>
</dbReference>
<dbReference type="GO" id="GO:0005829">
    <property type="term" value="C:cytosol"/>
    <property type="evidence" value="ECO:0007669"/>
    <property type="project" value="TreeGrafter"/>
</dbReference>
<dbReference type="InterPro" id="IPR011993">
    <property type="entry name" value="PH-like_dom_sf"/>
</dbReference>
<evidence type="ECO:0000256" key="10">
    <source>
        <dbReference type="SAM" id="Coils"/>
    </source>
</evidence>
<dbReference type="InterPro" id="IPR037239">
    <property type="entry name" value="OSBP_sf"/>
</dbReference>
<feature type="compositionally biased region" description="Acidic residues" evidence="11">
    <location>
        <begin position="317"/>
        <end position="326"/>
    </location>
</feature>
<dbReference type="GO" id="GO:0006869">
    <property type="term" value="P:lipid transport"/>
    <property type="evidence" value="ECO:0007669"/>
    <property type="project" value="UniProtKB-KW"/>
</dbReference>
<dbReference type="PANTHER" id="PTHR10972">
    <property type="entry name" value="OXYSTEROL-BINDING PROTEIN-RELATED"/>
    <property type="match status" value="1"/>
</dbReference>
<evidence type="ECO:0000256" key="4">
    <source>
        <dbReference type="ARBA" id="ARBA00023055"/>
    </source>
</evidence>
<dbReference type="FunFam" id="2.30.29.30:FF:000089">
    <property type="entry name" value="Oxysterol-binding protein"/>
    <property type="match status" value="1"/>
</dbReference>
<accession>A0A8B7YA01</accession>
<feature type="compositionally biased region" description="Polar residues" evidence="11">
    <location>
        <begin position="757"/>
        <end position="766"/>
    </location>
</feature>
<feature type="region of interest" description="Disordered" evidence="11">
    <location>
        <begin position="720"/>
        <end position="796"/>
    </location>
</feature>
<dbReference type="Gene3D" id="3.30.70.3490">
    <property type="match status" value="1"/>
</dbReference>
<evidence type="ECO:0000256" key="2">
    <source>
        <dbReference type="ARBA" id="ARBA00022448"/>
    </source>
</evidence>
<feature type="compositionally biased region" description="Polar residues" evidence="11">
    <location>
        <begin position="778"/>
        <end position="789"/>
    </location>
</feature>
<dbReference type="OrthoDB" id="14833at2759"/>
<evidence type="ECO:0000256" key="9">
    <source>
        <dbReference type="RuleBase" id="RU003845"/>
    </source>
</evidence>
<dbReference type="SUPFAM" id="SSF144000">
    <property type="entry name" value="Oxysterol-binding protein-like"/>
    <property type="match status" value="1"/>
</dbReference>
<feature type="coiled-coil region" evidence="10">
    <location>
        <begin position="138"/>
        <end position="181"/>
    </location>
</feature>
<dbReference type="InterPro" id="IPR001849">
    <property type="entry name" value="PH_domain"/>
</dbReference>
<dbReference type="InterPro" id="IPR018494">
    <property type="entry name" value="Oxysterol-bd_CS"/>
</dbReference>
<feature type="compositionally biased region" description="Low complexity" evidence="11">
    <location>
        <begin position="728"/>
        <end position="749"/>
    </location>
</feature>
<dbReference type="GeneID" id="110978483"/>
<evidence type="ECO:0000256" key="6">
    <source>
        <dbReference type="ARBA" id="ARBA00050284"/>
    </source>
</evidence>
<reference evidence="14" key="1">
    <citation type="submission" date="2025-08" db="UniProtKB">
        <authorList>
            <consortium name="RefSeq"/>
        </authorList>
    </citation>
    <scope>IDENTIFICATION</scope>
</reference>